<name>A0ABV3QNN3_9GAMM</name>
<dbReference type="Proteomes" id="UP001556170">
    <property type="component" value="Unassembled WGS sequence"/>
</dbReference>
<dbReference type="RefSeq" id="WP_367844516.1">
    <property type="nucleotide sequence ID" value="NZ_JBFOHL010000006.1"/>
</dbReference>
<feature type="transmembrane region" description="Helical" evidence="1">
    <location>
        <begin position="113"/>
        <end position="134"/>
    </location>
</feature>
<protein>
    <submittedName>
        <fullName evidence="2">PepSY domain-containing protein</fullName>
    </submittedName>
</protein>
<keyword evidence="3" id="KW-1185">Reference proteome</keyword>
<keyword evidence="1" id="KW-0472">Membrane</keyword>
<feature type="transmembrane region" description="Helical" evidence="1">
    <location>
        <begin position="140"/>
        <end position="159"/>
    </location>
</feature>
<evidence type="ECO:0000256" key="1">
    <source>
        <dbReference type="SAM" id="Phobius"/>
    </source>
</evidence>
<accession>A0ABV3QNN3</accession>
<proteinExistence type="predicted"/>
<reference evidence="2 3" key="1">
    <citation type="submission" date="2024-06" db="EMBL/GenBank/DDBJ databases">
        <authorList>
            <person name="Woo H."/>
        </authorList>
    </citation>
    <scope>NUCLEOTIDE SEQUENCE [LARGE SCALE GENOMIC DNA]</scope>
    <source>
        <strain evidence="2 3">S2-g</strain>
    </source>
</reference>
<organism evidence="2 3">
    <name type="scientific">Rhodanobacter geophilus</name>
    <dbReference type="NCBI Taxonomy" id="3162488"/>
    <lineage>
        <taxon>Bacteria</taxon>
        <taxon>Pseudomonadati</taxon>
        <taxon>Pseudomonadota</taxon>
        <taxon>Gammaproteobacteria</taxon>
        <taxon>Lysobacterales</taxon>
        <taxon>Rhodanobacteraceae</taxon>
        <taxon>Rhodanobacter</taxon>
    </lineage>
</organism>
<evidence type="ECO:0000313" key="3">
    <source>
        <dbReference type="Proteomes" id="UP001556170"/>
    </source>
</evidence>
<keyword evidence="1" id="KW-0812">Transmembrane</keyword>
<gene>
    <name evidence="2" type="ORF">ABQJ56_08205</name>
</gene>
<keyword evidence="1" id="KW-1133">Transmembrane helix</keyword>
<sequence length="160" mass="17076">MSLSHRFLKACRQVHLYLGVFTAPALLFFAITGGLQSFGLHETTRGSSYVPPRWLVVAAQLHKKQTMEVPVHKLRPPADPAAVRAAHAAPVPAARPAGEAAVARGRNPVPLKFFAALVALALALSTLSGLYMAWRYTRHAGRVVAVFLAGIAVPALLALV</sequence>
<dbReference type="EMBL" id="JBFOHL010000006">
    <property type="protein sequence ID" value="MEW9624210.1"/>
    <property type="molecule type" value="Genomic_DNA"/>
</dbReference>
<feature type="transmembrane region" description="Helical" evidence="1">
    <location>
        <begin position="14"/>
        <end position="35"/>
    </location>
</feature>
<comment type="caution">
    <text evidence="2">The sequence shown here is derived from an EMBL/GenBank/DDBJ whole genome shotgun (WGS) entry which is preliminary data.</text>
</comment>
<evidence type="ECO:0000313" key="2">
    <source>
        <dbReference type="EMBL" id="MEW9624210.1"/>
    </source>
</evidence>